<dbReference type="EMBL" id="ML986506">
    <property type="protein sequence ID" value="KAF2273989.1"/>
    <property type="molecule type" value="Genomic_DNA"/>
</dbReference>
<gene>
    <name evidence="2" type="ORF">EI97DRAFT_495699</name>
</gene>
<proteinExistence type="predicted"/>
<keyword evidence="3" id="KW-1185">Reference proteome</keyword>
<evidence type="ECO:0000313" key="3">
    <source>
        <dbReference type="Proteomes" id="UP000800097"/>
    </source>
</evidence>
<dbReference type="GeneID" id="54555622"/>
<dbReference type="PANTHER" id="PTHR47447:SF17">
    <property type="entry name" value="OS12G0638900 PROTEIN"/>
    <property type="match status" value="1"/>
</dbReference>
<accession>A0A6A6JFM0</accession>
<name>A0A6A6JFM0_WESOR</name>
<dbReference type="InterPro" id="IPR011990">
    <property type="entry name" value="TPR-like_helical_dom_sf"/>
</dbReference>
<dbReference type="AlphaFoldDB" id="A0A6A6JFM0"/>
<dbReference type="PANTHER" id="PTHR47447">
    <property type="entry name" value="OS03G0856100 PROTEIN"/>
    <property type="match status" value="1"/>
</dbReference>
<dbReference type="Proteomes" id="UP000800097">
    <property type="component" value="Unassembled WGS sequence"/>
</dbReference>
<reference evidence="2" key="1">
    <citation type="journal article" date="2020" name="Stud. Mycol.">
        <title>101 Dothideomycetes genomes: a test case for predicting lifestyles and emergence of pathogens.</title>
        <authorList>
            <person name="Haridas S."/>
            <person name="Albert R."/>
            <person name="Binder M."/>
            <person name="Bloem J."/>
            <person name="Labutti K."/>
            <person name="Salamov A."/>
            <person name="Andreopoulos B."/>
            <person name="Baker S."/>
            <person name="Barry K."/>
            <person name="Bills G."/>
            <person name="Bluhm B."/>
            <person name="Cannon C."/>
            <person name="Castanera R."/>
            <person name="Culley D."/>
            <person name="Daum C."/>
            <person name="Ezra D."/>
            <person name="Gonzalez J."/>
            <person name="Henrissat B."/>
            <person name="Kuo A."/>
            <person name="Liang C."/>
            <person name="Lipzen A."/>
            <person name="Lutzoni F."/>
            <person name="Magnuson J."/>
            <person name="Mondo S."/>
            <person name="Nolan M."/>
            <person name="Ohm R."/>
            <person name="Pangilinan J."/>
            <person name="Park H.-J."/>
            <person name="Ramirez L."/>
            <person name="Alfaro M."/>
            <person name="Sun H."/>
            <person name="Tritt A."/>
            <person name="Yoshinaga Y."/>
            <person name="Zwiers L.-H."/>
            <person name="Turgeon B."/>
            <person name="Goodwin S."/>
            <person name="Spatafora J."/>
            <person name="Crous P."/>
            <person name="Grigoriev I."/>
        </authorList>
    </citation>
    <scope>NUCLEOTIDE SEQUENCE</scope>
    <source>
        <strain evidence="2">CBS 379.55</strain>
    </source>
</reference>
<dbReference type="OrthoDB" id="185373at2759"/>
<sequence length="806" mass="91828">MPSQLTRVVFRSIIANKPLLYRGCLQRSTVPRIVLQNGFRWPVVTSQRRTFLNIFKQERKVKPAELLPGLDTLAEVARAQQTSARAPPPSEVAAAFKEFFPLKGRRCEDFHIIIAGDAFRYLQGSPRDNGSPWLSTKDIVKVFKSLEKPPKTGGGPHLELAKLLNDELRKRCEVKRELGSSEAVSANELPDQPQFFAILTLYGATSEARDLATSLYRPSQSETFARLSCIATVWTAILRGFVRENNEEELLRTAELMSTLSIPFVADMQSVLVTFFGERGNLAQAKHWYSQPVTSLADGIEAEPHGSTYAAILKVCALGDDLSFGQQVVASLLKQLPDKPSWDAIFVWSAAIGKGVDEVNRMMDVMVRRNNEARQKDFSVPVIQPDIDTINALVEFSISKRDPYTAERYIALAEKRGILLNAKTFTMQMQYRLAAKDVDGAKAAYYGLQGSEDESSVAVTNELIRAMCNSKQQTFDDIMSIVDDLHQRKSWLEPETVAALCTLHLRRGEGQDALDLMQVHVHLYSPSQREVVRDALVNFTLDRRNSTADAWHTYQMTRKIFPETPRSVRLRLMEEFFARERSDMACHVFFHMRFHTHELIRADSDVYVAAFAGFAKFKDAESLELVVNQLKLDLTVELDTRMRNALMLAHSAVGNNRRAFELWADIVNSKEGPTYNSIAIAFKICEGMPWGDERAKALWRRLKQMDVDIDKRIFVAYLRAIANNFRHDEARALVEHAEEEYGFTPDLDMLGNWYNATINIEKQKRVEDWIKQHYPAVWTELERLGHEVTMEGFGYRQYHLPYDLEP</sequence>
<organism evidence="2 3">
    <name type="scientific">Westerdykella ornata</name>
    <dbReference type="NCBI Taxonomy" id="318751"/>
    <lineage>
        <taxon>Eukaryota</taxon>
        <taxon>Fungi</taxon>
        <taxon>Dikarya</taxon>
        <taxon>Ascomycota</taxon>
        <taxon>Pezizomycotina</taxon>
        <taxon>Dothideomycetes</taxon>
        <taxon>Pleosporomycetidae</taxon>
        <taxon>Pleosporales</taxon>
        <taxon>Sporormiaceae</taxon>
        <taxon>Westerdykella</taxon>
    </lineage>
</organism>
<protein>
    <submittedName>
        <fullName evidence="2">Complex I intermediate-associated protein-like protein 84</fullName>
    </submittedName>
</protein>
<dbReference type="RefSeq" id="XP_033651528.1">
    <property type="nucleotide sequence ID" value="XM_033802447.1"/>
</dbReference>
<evidence type="ECO:0000313" key="2">
    <source>
        <dbReference type="EMBL" id="KAF2273989.1"/>
    </source>
</evidence>
<keyword evidence="1" id="KW-0677">Repeat</keyword>
<evidence type="ECO:0000256" key="1">
    <source>
        <dbReference type="ARBA" id="ARBA00022737"/>
    </source>
</evidence>
<dbReference type="Gene3D" id="1.25.40.10">
    <property type="entry name" value="Tetratricopeptide repeat domain"/>
    <property type="match status" value="2"/>
</dbReference>